<reference evidence="2" key="1">
    <citation type="submission" date="2015-12" db="EMBL/GenBank/DDBJ databases">
        <title>De novo transcriptome assembly of four potential Pierce s Disease insect vectors from Arizona vineyards.</title>
        <authorList>
            <person name="Tassone E.E."/>
        </authorList>
    </citation>
    <scope>NUCLEOTIDE SEQUENCE</scope>
</reference>
<feature type="region of interest" description="Disordered" evidence="1">
    <location>
        <begin position="1"/>
        <end position="65"/>
    </location>
</feature>
<organism evidence="2">
    <name type="scientific">Clastoptera arizonana</name>
    <name type="common">Arizona spittle bug</name>
    <dbReference type="NCBI Taxonomy" id="38151"/>
    <lineage>
        <taxon>Eukaryota</taxon>
        <taxon>Metazoa</taxon>
        <taxon>Ecdysozoa</taxon>
        <taxon>Arthropoda</taxon>
        <taxon>Hexapoda</taxon>
        <taxon>Insecta</taxon>
        <taxon>Pterygota</taxon>
        <taxon>Neoptera</taxon>
        <taxon>Paraneoptera</taxon>
        <taxon>Hemiptera</taxon>
        <taxon>Auchenorrhyncha</taxon>
        <taxon>Cercopoidea</taxon>
        <taxon>Clastopteridae</taxon>
        <taxon>Clastoptera</taxon>
    </lineage>
</organism>
<sequence>VSNEREEEVGSLRTSDTKEDEFRRDSVVRNRCGPSEALNSHAQPHLGEQQNEPDNPITTNGAALHTTTKLIDEHVQTSLFLQKQKSIRSQESSPILSFSNSKPEALECEVAVEVHPGPNQSPLERKSSKNHSATSSHHQSNSKGNWSKDESDDRIRGTPYRTESIEWTKLESSLDFWRNEHARHQQ</sequence>
<name>A0A1B6DTH5_9HEMI</name>
<dbReference type="EMBL" id="GEDC01008321">
    <property type="protein sequence ID" value="JAS28977.1"/>
    <property type="molecule type" value="Transcribed_RNA"/>
</dbReference>
<feature type="compositionally biased region" description="Basic and acidic residues" evidence="1">
    <location>
        <begin position="146"/>
        <end position="156"/>
    </location>
</feature>
<accession>A0A1B6DTH5</accession>
<proteinExistence type="predicted"/>
<feature type="non-terminal residue" evidence="2">
    <location>
        <position position="1"/>
    </location>
</feature>
<dbReference type="AlphaFoldDB" id="A0A1B6DTH5"/>
<feature type="region of interest" description="Disordered" evidence="1">
    <location>
        <begin position="114"/>
        <end position="162"/>
    </location>
</feature>
<feature type="non-terminal residue" evidence="2">
    <location>
        <position position="186"/>
    </location>
</feature>
<protein>
    <submittedName>
        <fullName evidence="2">Uncharacterized protein</fullName>
    </submittedName>
</protein>
<feature type="compositionally biased region" description="Basic and acidic residues" evidence="1">
    <location>
        <begin position="15"/>
        <end position="28"/>
    </location>
</feature>
<feature type="compositionally biased region" description="Polar residues" evidence="1">
    <location>
        <begin position="130"/>
        <end position="145"/>
    </location>
</feature>
<evidence type="ECO:0000256" key="1">
    <source>
        <dbReference type="SAM" id="MobiDB-lite"/>
    </source>
</evidence>
<gene>
    <name evidence="2" type="ORF">g.45907</name>
</gene>
<evidence type="ECO:0000313" key="2">
    <source>
        <dbReference type="EMBL" id="JAS28977.1"/>
    </source>
</evidence>
<feature type="compositionally biased region" description="Polar residues" evidence="1">
    <location>
        <begin position="37"/>
        <end position="65"/>
    </location>
</feature>